<dbReference type="RefSeq" id="WP_163481790.1">
    <property type="nucleotide sequence ID" value="NZ_JAAGWF010000010.1"/>
</dbReference>
<keyword evidence="3 6" id="KW-0812">Transmembrane</keyword>
<proteinExistence type="predicted"/>
<dbReference type="Pfam" id="PF13520">
    <property type="entry name" value="AA_permease_2"/>
    <property type="match status" value="1"/>
</dbReference>
<feature type="transmembrane region" description="Helical" evidence="6">
    <location>
        <begin position="59"/>
        <end position="78"/>
    </location>
</feature>
<sequence length="502" mass="52807">MSADPVDPVAESAAEPTLRPGAIGFVDALVIGLASTSPAYSLAAIIGALVGLVGVNTPGVLLASFVPMLLIAAAFAALNRVDPDCGTTFSWVTRAMGPWFGWIGGWAITMTGVLIIGSLANVGVVFTLRTLNLDSLAENQLLVTVLTVGLILLMTWICVLGTELSARLQNGLILAQTVALLVFAAVAIVRGVTGDSPLGGLDPSWSWLNPFGAGGAALSGGLLLGVFAYWGWESAVNLTEETRDSTSTPGRAAIASTVVLLVTYVGVAIAVLAFAGTDFLADNADEEEAIFALLSTEVMGGWDWVVLLAVATAAIASTQTTILPASRTGLSMARRHAFPRRFGHISPRHRTPDVSTWWVGGIASVWFVVVSLLSENALFDSITALSLLIAFYYALTGIACAVYHRRQLTRSASAFLLIGLGPLVGAGLLIWLLVLAIRDISDPANSYTGQAWLGVGPPLVIGVGIFLLGVVLMLVWRSRDGRYWQERPGIAGDRIVVDEELR</sequence>
<gene>
    <name evidence="7" type="ORF">GCU56_11105</name>
</gene>
<dbReference type="PANTHER" id="PTHR42770:SF7">
    <property type="entry name" value="MEMBRANE PROTEIN"/>
    <property type="match status" value="1"/>
</dbReference>
<feature type="transmembrane region" description="Helical" evidence="6">
    <location>
        <begin position="99"/>
        <end position="120"/>
    </location>
</feature>
<reference evidence="7 8" key="1">
    <citation type="submission" date="2020-02" db="EMBL/GenBank/DDBJ databases">
        <title>Geodermatophilus sabuli CPCC 205279 I12A-02694.</title>
        <authorList>
            <person name="Jiang Z."/>
        </authorList>
    </citation>
    <scope>NUCLEOTIDE SEQUENCE [LARGE SCALE GENOMIC DNA]</scope>
    <source>
        <strain evidence="7 8">I12A-02694</strain>
    </source>
</reference>
<dbReference type="InterPro" id="IPR050367">
    <property type="entry name" value="APC_superfamily"/>
</dbReference>
<evidence type="ECO:0000256" key="2">
    <source>
        <dbReference type="ARBA" id="ARBA00022475"/>
    </source>
</evidence>
<feature type="transmembrane region" description="Helical" evidence="6">
    <location>
        <begin position="28"/>
        <end position="53"/>
    </location>
</feature>
<feature type="transmembrane region" description="Helical" evidence="6">
    <location>
        <begin position="385"/>
        <end position="403"/>
    </location>
</feature>
<evidence type="ECO:0000313" key="7">
    <source>
        <dbReference type="EMBL" id="NEK58420.1"/>
    </source>
</evidence>
<organism evidence="7 8">
    <name type="scientific">Geodermatophilus sabuli</name>
    <dbReference type="NCBI Taxonomy" id="1564158"/>
    <lineage>
        <taxon>Bacteria</taxon>
        <taxon>Bacillati</taxon>
        <taxon>Actinomycetota</taxon>
        <taxon>Actinomycetes</taxon>
        <taxon>Geodermatophilales</taxon>
        <taxon>Geodermatophilaceae</taxon>
        <taxon>Geodermatophilus</taxon>
    </lineage>
</organism>
<dbReference type="GO" id="GO:0005886">
    <property type="term" value="C:plasma membrane"/>
    <property type="evidence" value="ECO:0007669"/>
    <property type="project" value="UniProtKB-SubCell"/>
</dbReference>
<dbReference type="PIRSF" id="PIRSF006060">
    <property type="entry name" value="AA_transporter"/>
    <property type="match status" value="1"/>
</dbReference>
<dbReference type="AlphaFoldDB" id="A0A7K3W187"/>
<evidence type="ECO:0000256" key="1">
    <source>
        <dbReference type="ARBA" id="ARBA00004651"/>
    </source>
</evidence>
<name>A0A7K3W187_9ACTN</name>
<keyword evidence="4 6" id="KW-1133">Transmembrane helix</keyword>
<dbReference type="Proteomes" id="UP000470246">
    <property type="component" value="Unassembled WGS sequence"/>
</dbReference>
<comment type="caution">
    <text evidence="7">The sequence shown here is derived from an EMBL/GenBank/DDBJ whole genome shotgun (WGS) entry which is preliminary data.</text>
</comment>
<evidence type="ECO:0000256" key="5">
    <source>
        <dbReference type="ARBA" id="ARBA00023136"/>
    </source>
</evidence>
<dbReference type="Gene3D" id="1.20.1740.10">
    <property type="entry name" value="Amino acid/polyamine transporter I"/>
    <property type="match status" value="1"/>
</dbReference>
<comment type="subcellular location">
    <subcellularLocation>
        <location evidence="1">Cell membrane</location>
        <topology evidence="1">Multi-pass membrane protein</topology>
    </subcellularLocation>
</comment>
<dbReference type="PANTHER" id="PTHR42770">
    <property type="entry name" value="AMINO ACID TRANSPORTER-RELATED"/>
    <property type="match status" value="1"/>
</dbReference>
<dbReference type="InterPro" id="IPR002293">
    <property type="entry name" value="AA/rel_permease1"/>
</dbReference>
<keyword evidence="2" id="KW-1003">Cell membrane</keyword>
<feature type="transmembrane region" description="Helical" evidence="6">
    <location>
        <begin position="253"/>
        <end position="275"/>
    </location>
</feature>
<accession>A0A7K3W187</accession>
<dbReference type="EMBL" id="JAAGWF010000010">
    <property type="protein sequence ID" value="NEK58420.1"/>
    <property type="molecule type" value="Genomic_DNA"/>
</dbReference>
<feature type="transmembrane region" description="Helical" evidence="6">
    <location>
        <begin position="304"/>
        <end position="325"/>
    </location>
</feature>
<evidence type="ECO:0000256" key="4">
    <source>
        <dbReference type="ARBA" id="ARBA00022989"/>
    </source>
</evidence>
<evidence type="ECO:0000256" key="3">
    <source>
        <dbReference type="ARBA" id="ARBA00022692"/>
    </source>
</evidence>
<evidence type="ECO:0000313" key="8">
    <source>
        <dbReference type="Proteomes" id="UP000470246"/>
    </source>
</evidence>
<feature type="transmembrane region" description="Helical" evidence="6">
    <location>
        <begin position="172"/>
        <end position="191"/>
    </location>
</feature>
<feature type="transmembrane region" description="Helical" evidence="6">
    <location>
        <begin position="211"/>
        <end position="232"/>
    </location>
</feature>
<keyword evidence="5 6" id="KW-0472">Membrane</keyword>
<feature type="transmembrane region" description="Helical" evidence="6">
    <location>
        <begin position="457"/>
        <end position="476"/>
    </location>
</feature>
<feature type="transmembrane region" description="Helical" evidence="6">
    <location>
        <begin position="140"/>
        <end position="160"/>
    </location>
</feature>
<evidence type="ECO:0000256" key="6">
    <source>
        <dbReference type="SAM" id="Phobius"/>
    </source>
</evidence>
<keyword evidence="8" id="KW-1185">Reference proteome</keyword>
<feature type="transmembrane region" description="Helical" evidence="6">
    <location>
        <begin position="354"/>
        <end position="373"/>
    </location>
</feature>
<dbReference type="GO" id="GO:0022857">
    <property type="term" value="F:transmembrane transporter activity"/>
    <property type="evidence" value="ECO:0007669"/>
    <property type="project" value="InterPro"/>
</dbReference>
<protein>
    <submittedName>
        <fullName evidence="7">APC family permease</fullName>
    </submittedName>
</protein>
<feature type="transmembrane region" description="Helical" evidence="6">
    <location>
        <begin position="415"/>
        <end position="437"/>
    </location>
</feature>